<dbReference type="RefSeq" id="WP_189570274.1">
    <property type="nucleotide sequence ID" value="NZ_BMXU01000001.1"/>
</dbReference>
<name>A0ABV7MBE1_9PROT</name>
<sequence>MRDDRWEYRIWPESGAEKVARITSLLGQELKSEYRSDVYFLTPAEHISAKIRGGKLFEVKELLENRGGCERWVKAVEQPVSGSRTLDGLLGEAKETELGKALLEAAIGSIAIVDVRKHRRLFQCGTSEVEATSVMVAGKRLDTLALESPSYEECSEIASKLGFMEQDNTDYGTVLRALR</sequence>
<organism evidence="1 2">
    <name type="scientific">Parvularcula lutaonensis</name>
    <dbReference type="NCBI Taxonomy" id="491923"/>
    <lineage>
        <taxon>Bacteria</taxon>
        <taxon>Pseudomonadati</taxon>
        <taxon>Pseudomonadota</taxon>
        <taxon>Alphaproteobacteria</taxon>
        <taxon>Parvularculales</taxon>
        <taxon>Parvularculaceae</taxon>
        <taxon>Parvularcula</taxon>
    </lineage>
</organism>
<accession>A0ABV7MBE1</accession>
<proteinExistence type="predicted"/>
<dbReference type="Proteomes" id="UP001595607">
    <property type="component" value="Unassembled WGS sequence"/>
</dbReference>
<evidence type="ECO:0008006" key="3">
    <source>
        <dbReference type="Google" id="ProtNLM"/>
    </source>
</evidence>
<keyword evidence="2" id="KW-1185">Reference proteome</keyword>
<evidence type="ECO:0000313" key="2">
    <source>
        <dbReference type="Proteomes" id="UP001595607"/>
    </source>
</evidence>
<gene>
    <name evidence="1" type="ORF">ACFONP_05645</name>
</gene>
<reference evidence="2" key="1">
    <citation type="journal article" date="2019" name="Int. J. Syst. Evol. Microbiol.">
        <title>The Global Catalogue of Microorganisms (GCM) 10K type strain sequencing project: providing services to taxonomists for standard genome sequencing and annotation.</title>
        <authorList>
            <consortium name="The Broad Institute Genomics Platform"/>
            <consortium name="The Broad Institute Genome Sequencing Center for Infectious Disease"/>
            <person name="Wu L."/>
            <person name="Ma J."/>
        </authorList>
    </citation>
    <scope>NUCLEOTIDE SEQUENCE [LARGE SCALE GENOMIC DNA]</scope>
    <source>
        <strain evidence="2">KCTC 22245</strain>
    </source>
</reference>
<protein>
    <recommendedName>
        <fullName evidence="3">CYTH domain-containing protein</fullName>
    </recommendedName>
</protein>
<evidence type="ECO:0000313" key="1">
    <source>
        <dbReference type="EMBL" id="MFC3302212.1"/>
    </source>
</evidence>
<dbReference type="EMBL" id="JBHRVA010000002">
    <property type="protein sequence ID" value="MFC3302212.1"/>
    <property type="molecule type" value="Genomic_DNA"/>
</dbReference>
<comment type="caution">
    <text evidence="1">The sequence shown here is derived from an EMBL/GenBank/DDBJ whole genome shotgun (WGS) entry which is preliminary data.</text>
</comment>